<accession>A0A6J7H2K6</accession>
<reference evidence="2" key="1">
    <citation type="submission" date="2020-05" db="EMBL/GenBank/DDBJ databases">
        <authorList>
            <person name="Chiriac C."/>
            <person name="Salcher M."/>
            <person name="Ghai R."/>
            <person name="Kavagutti S V."/>
        </authorList>
    </citation>
    <scope>NUCLEOTIDE SEQUENCE</scope>
</reference>
<keyword evidence="1" id="KW-0472">Membrane</keyword>
<keyword evidence="1" id="KW-0812">Transmembrane</keyword>
<dbReference type="AlphaFoldDB" id="A0A6J7H2K6"/>
<feature type="transmembrane region" description="Helical" evidence="1">
    <location>
        <begin position="39"/>
        <end position="57"/>
    </location>
</feature>
<feature type="transmembrane region" description="Helical" evidence="1">
    <location>
        <begin position="64"/>
        <end position="83"/>
    </location>
</feature>
<feature type="transmembrane region" description="Helical" evidence="1">
    <location>
        <begin position="121"/>
        <end position="154"/>
    </location>
</feature>
<name>A0A6J7H2K6_9ZZZZ</name>
<evidence type="ECO:0000256" key="1">
    <source>
        <dbReference type="SAM" id="Phobius"/>
    </source>
</evidence>
<dbReference type="EMBL" id="CAFBMX010000001">
    <property type="protein sequence ID" value="CAB4913298.1"/>
    <property type="molecule type" value="Genomic_DNA"/>
</dbReference>
<proteinExistence type="predicted"/>
<feature type="transmembrane region" description="Helical" evidence="1">
    <location>
        <begin position="89"/>
        <end position="109"/>
    </location>
</feature>
<protein>
    <submittedName>
        <fullName evidence="2">Unannotated protein</fullName>
    </submittedName>
</protein>
<organism evidence="2">
    <name type="scientific">freshwater metagenome</name>
    <dbReference type="NCBI Taxonomy" id="449393"/>
    <lineage>
        <taxon>unclassified sequences</taxon>
        <taxon>metagenomes</taxon>
        <taxon>ecological metagenomes</taxon>
    </lineage>
</organism>
<sequence length="156" mass="15527">MIPFSAERPRERPSVIAKAAAPLCVLVAFAALITGEPAAWGLLLVDAAALWIFGAGAEAFAGRGWAALAVLSGAAGGCALALASGAEDFVIIAAAAATVAAAEVVIVHLTRSGGRPIMSVVLVPWLAGIAEVPAALWALIWAALVVGFTLLGAFGS</sequence>
<keyword evidence="1" id="KW-1133">Transmembrane helix</keyword>
<evidence type="ECO:0000313" key="2">
    <source>
        <dbReference type="EMBL" id="CAB4913298.1"/>
    </source>
</evidence>
<feature type="transmembrane region" description="Helical" evidence="1">
    <location>
        <begin position="15"/>
        <end position="33"/>
    </location>
</feature>
<gene>
    <name evidence="2" type="ORF">UFOPK3674_00057</name>
</gene>